<dbReference type="Pfam" id="PF01544">
    <property type="entry name" value="CorA"/>
    <property type="match status" value="1"/>
</dbReference>
<comment type="caution">
    <text evidence="7">The sequence shown here is derived from an EMBL/GenBank/DDBJ whole genome shotgun (WGS) entry which is preliminary data.</text>
</comment>
<organism evidence="7 8">
    <name type="scientific">Aspergillus mulundensis</name>
    <dbReference type="NCBI Taxonomy" id="1810919"/>
    <lineage>
        <taxon>Eukaryota</taxon>
        <taxon>Fungi</taxon>
        <taxon>Dikarya</taxon>
        <taxon>Ascomycota</taxon>
        <taxon>Pezizomycotina</taxon>
        <taxon>Eurotiomycetes</taxon>
        <taxon>Eurotiomycetidae</taxon>
        <taxon>Eurotiales</taxon>
        <taxon>Aspergillaceae</taxon>
        <taxon>Aspergillus</taxon>
        <taxon>Aspergillus subgen. Nidulantes</taxon>
    </lineage>
</organism>
<dbReference type="GeneID" id="38113637"/>
<comment type="subcellular location">
    <subcellularLocation>
        <location evidence="1">Membrane</location>
        <topology evidence="1">Multi-pass membrane protein</topology>
    </subcellularLocation>
</comment>
<dbReference type="Gene3D" id="1.20.58.340">
    <property type="entry name" value="Magnesium transport protein CorA, transmembrane region"/>
    <property type="match status" value="1"/>
</dbReference>
<feature type="transmembrane region" description="Helical" evidence="6">
    <location>
        <begin position="607"/>
        <end position="633"/>
    </location>
</feature>
<dbReference type="OrthoDB" id="4489052at2759"/>
<evidence type="ECO:0000256" key="6">
    <source>
        <dbReference type="SAM" id="Phobius"/>
    </source>
</evidence>
<evidence type="ECO:0000256" key="2">
    <source>
        <dbReference type="ARBA" id="ARBA00022692"/>
    </source>
</evidence>
<dbReference type="AlphaFoldDB" id="A0A3D8SJW5"/>
<dbReference type="STRING" id="1810919.A0A3D8SJW5"/>
<dbReference type="EMBL" id="PVWQ01000003">
    <property type="protein sequence ID" value="RDW86625.1"/>
    <property type="molecule type" value="Genomic_DNA"/>
</dbReference>
<gene>
    <name evidence="7" type="ORF">DSM5745_03267</name>
</gene>
<sequence length="715" mass="80442">MSSTGHADDAPESPLTPTNIGPDPGSPPEESVREQMSEVVNALREIRSQLADQNKYLEGLAAKPIKATSQRSRAVYIDYKEWTDKILPFQEKWHRSRIPNEELCLILKRDFFWLFEDLHQAHWDKLTISAPSDSDHAGDSLNTGSIETLKSAWPVYEDPSQDIDLAAAYALEDSPFDFDCFFPNCAGARRLNMDGALRQVLWPDHSIHMYKICFKIGPSPGLGSGSFSSARALTQEATIIGCPQPPAEPWGGRVCGRIILQGSSISLHARAMIPVRTLAFILWQLESYSAGKPGYRRDMDWDVDSAGRLCILMFASHWGRLPIFNAFNGVSDGLLSLYFQIRWMTVSPQRRSLPKKADGILLNRDAGDIPNGPDGSPRDHQVCEERYVFGLVTTISQKIALYTLLSVTDGESPLFGQTLEEYLGLGLQNTAQRYLSGRLMGVGMYLLYISATLEWTAGQWELTLDQLDNTLHTSLAQMTREKRRSLMFDDDFSKSDQYFAALQTLHMCTDWIKGTLRDFRDLCENTKRKISRSLEITDGDDDMDSFEALCVDVLANSERHFQPLLDRIERKVEEVKGLRDGLFNATSVKEASKGTKLAENSRRQNRYILVFTVATVFYLPMGFVTSFFGMHLFDPNDESSASRTPFIITFVVIAIATYVIATGALLVIREDDWIKSTLRAWKASMWSQDTQAQNLAGSRLSGLLGRRKSRREADV</sequence>
<keyword evidence="8" id="KW-1185">Reference proteome</keyword>
<accession>A0A3D8SJW5</accession>
<protein>
    <submittedName>
        <fullName evidence="7">Uncharacterized protein</fullName>
    </submittedName>
</protein>
<evidence type="ECO:0000256" key="3">
    <source>
        <dbReference type="ARBA" id="ARBA00022989"/>
    </source>
</evidence>
<dbReference type="RefSeq" id="XP_026606149.1">
    <property type="nucleotide sequence ID" value="XM_026745283.1"/>
</dbReference>
<evidence type="ECO:0000256" key="4">
    <source>
        <dbReference type="ARBA" id="ARBA00023136"/>
    </source>
</evidence>
<dbReference type="InterPro" id="IPR045863">
    <property type="entry name" value="CorA_TM1_TM2"/>
</dbReference>
<keyword evidence="3 6" id="KW-1133">Transmembrane helix</keyword>
<dbReference type="GO" id="GO:0046873">
    <property type="term" value="F:metal ion transmembrane transporter activity"/>
    <property type="evidence" value="ECO:0007669"/>
    <property type="project" value="InterPro"/>
</dbReference>
<evidence type="ECO:0000256" key="1">
    <source>
        <dbReference type="ARBA" id="ARBA00004141"/>
    </source>
</evidence>
<evidence type="ECO:0000313" key="7">
    <source>
        <dbReference type="EMBL" id="RDW86625.1"/>
    </source>
</evidence>
<keyword evidence="2 6" id="KW-0812">Transmembrane</keyword>
<dbReference type="SUPFAM" id="SSF144083">
    <property type="entry name" value="Magnesium transport protein CorA, transmembrane region"/>
    <property type="match status" value="1"/>
</dbReference>
<feature type="transmembrane region" description="Helical" evidence="6">
    <location>
        <begin position="645"/>
        <end position="668"/>
    </location>
</feature>
<proteinExistence type="predicted"/>
<evidence type="ECO:0000256" key="5">
    <source>
        <dbReference type="SAM" id="MobiDB-lite"/>
    </source>
</evidence>
<dbReference type="InterPro" id="IPR002523">
    <property type="entry name" value="MgTranspt_CorA/ZnTranspt_ZntB"/>
</dbReference>
<dbReference type="GO" id="GO:0016020">
    <property type="term" value="C:membrane"/>
    <property type="evidence" value="ECO:0007669"/>
    <property type="project" value="UniProtKB-SubCell"/>
</dbReference>
<feature type="region of interest" description="Disordered" evidence="5">
    <location>
        <begin position="1"/>
        <end position="34"/>
    </location>
</feature>
<dbReference type="Proteomes" id="UP000256690">
    <property type="component" value="Unassembled WGS sequence"/>
</dbReference>
<name>A0A3D8SJW5_9EURO</name>
<reference evidence="7 8" key="1">
    <citation type="journal article" date="2018" name="IMA Fungus">
        <title>IMA Genome-F 9: Draft genome sequence of Annulohypoxylon stygium, Aspergillus mulundensis, Berkeleyomyces basicola (syn. Thielaviopsis basicola), Ceratocystis smalleyi, two Cercospora beticola strains, Coleophoma cylindrospora, Fusarium fracticaudum, Phialophora cf. hyalina, and Morchella septimelata.</title>
        <authorList>
            <person name="Wingfield B.D."/>
            <person name="Bills G.F."/>
            <person name="Dong Y."/>
            <person name="Huang W."/>
            <person name="Nel W.J."/>
            <person name="Swalarsk-Parry B.S."/>
            <person name="Vaghefi N."/>
            <person name="Wilken P.M."/>
            <person name="An Z."/>
            <person name="de Beer Z.W."/>
            <person name="De Vos L."/>
            <person name="Chen L."/>
            <person name="Duong T.A."/>
            <person name="Gao Y."/>
            <person name="Hammerbacher A."/>
            <person name="Kikkert J.R."/>
            <person name="Li Y."/>
            <person name="Li H."/>
            <person name="Li K."/>
            <person name="Li Q."/>
            <person name="Liu X."/>
            <person name="Ma X."/>
            <person name="Naidoo K."/>
            <person name="Pethybridge S.J."/>
            <person name="Sun J."/>
            <person name="Steenkamp E.T."/>
            <person name="van der Nest M.A."/>
            <person name="van Wyk S."/>
            <person name="Wingfield M.J."/>
            <person name="Xiong C."/>
            <person name="Yue Q."/>
            <person name="Zhang X."/>
        </authorList>
    </citation>
    <scope>NUCLEOTIDE SEQUENCE [LARGE SCALE GENOMIC DNA]</scope>
    <source>
        <strain evidence="7 8">DSM 5745</strain>
    </source>
</reference>
<evidence type="ECO:0000313" key="8">
    <source>
        <dbReference type="Proteomes" id="UP000256690"/>
    </source>
</evidence>
<keyword evidence="4 6" id="KW-0472">Membrane</keyword>